<reference evidence="1" key="1">
    <citation type="submission" date="2019-08" db="EMBL/GenBank/DDBJ databases">
        <authorList>
            <person name="Kucharzyk K."/>
            <person name="Murdoch R.W."/>
            <person name="Higgins S."/>
            <person name="Loffler F."/>
        </authorList>
    </citation>
    <scope>NUCLEOTIDE SEQUENCE</scope>
</reference>
<protein>
    <submittedName>
        <fullName evidence="1">Uncharacterized protein</fullName>
    </submittedName>
</protein>
<evidence type="ECO:0000313" key="1">
    <source>
        <dbReference type="EMBL" id="MPM94235.1"/>
    </source>
</evidence>
<sequence>MRTSRVAVRPRMSLALAVSCTPGSCTTMRSSPCCWITGSATPSSLIRLCSVTMFCLSACSCTLRRASGLIEATSLKPVPSGVEVAARSGNWSAIRLRAAVSVASSRTRMVTLLPSRLTPPWRIFLSRIEERRSPA</sequence>
<accession>A0A645DY47</accession>
<gene>
    <name evidence="1" type="ORF">SDC9_141380</name>
</gene>
<proteinExistence type="predicted"/>
<dbReference type="EMBL" id="VSSQ01040908">
    <property type="protein sequence ID" value="MPM94235.1"/>
    <property type="molecule type" value="Genomic_DNA"/>
</dbReference>
<organism evidence="1">
    <name type="scientific">bioreactor metagenome</name>
    <dbReference type="NCBI Taxonomy" id="1076179"/>
    <lineage>
        <taxon>unclassified sequences</taxon>
        <taxon>metagenomes</taxon>
        <taxon>ecological metagenomes</taxon>
    </lineage>
</organism>
<name>A0A645DY47_9ZZZZ</name>
<dbReference type="AlphaFoldDB" id="A0A645DY47"/>
<comment type="caution">
    <text evidence="1">The sequence shown here is derived from an EMBL/GenBank/DDBJ whole genome shotgun (WGS) entry which is preliminary data.</text>
</comment>